<protein>
    <recommendedName>
        <fullName evidence="1">Acyl-CoA dehydrogenase/oxidase N-terminal domain-containing protein</fullName>
    </recommendedName>
</protein>
<proteinExistence type="predicted"/>
<dbReference type="PANTHER" id="PTHR43884">
    <property type="entry name" value="ACYL-COA DEHYDROGENASE"/>
    <property type="match status" value="1"/>
</dbReference>
<dbReference type="Pfam" id="PF02771">
    <property type="entry name" value="Acyl-CoA_dh_N"/>
    <property type="match status" value="1"/>
</dbReference>
<evidence type="ECO:0000313" key="3">
    <source>
        <dbReference type="Proteomes" id="UP000000235"/>
    </source>
</evidence>
<dbReference type="GO" id="GO:0050660">
    <property type="term" value="F:flavin adenine dinucleotide binding"/>
    <property type="evidence" value="ECO:0007669"/>
    <property type="project" value="InterPro"/>
</dbReference>
<dbReference type="Proteomes" id="UP000000235">
    <property type="component" value="Chromosome"/>
</dbReference>
<dbReference type="PATRIC" id="fig|369723.5.peg.2892"/>
<dbReference type="eggNOG" id="COG1960">
    <property type="taxonomic scope" value="Bacteria"/>
</dbReference>
<dbReference type="GO" id="GO:0003995">
    <property type="term" value="F:acyl-CoA dehydrogenase activity"/>
    <property type="evidence" value="ECO:0007669"/>
    <property type="project" value="TreeGrafter"/>
</dbReference>
<dbReference type="SUPFAM" id="SSF56645">
    <property type="entry name" value="Acyl-CoA dehydrogenase NM domain-like"/>
    <property type="match status" value="1"/>
</dbReference>
<dbReference type="STRING" id="369723.Strop_2807"/>
<evidence type="ECO:0000259" key="1">
    <source>
        <dbReference type="Pfam" id="PF02771"/>
    </source>
</evidence>
<dbReference type="HOGENOM" id="CLU_045511_0_0_11"/>
<dbReference type="KEGG" id="stp:Strop_2807"/>
<dbReference type="AlphaFoldDB" id="A4X8P8"/>
<sequence>MSNSAKVLDRADRIAEEVLFPAAETVDASDTVPTAHLDLLAEEGFYGLAGPPAFSDMSAEDTTTAARALELVASGCLTTAFVWAQHHSAVMAANRSQRPGITQEWLEPLCRGVRRAGLAIAATRPGPAAVRAEPVDGGYVLHGVAPWVTGWGLVDVLLTAARDASDTLVWTLIDAVESDTLTATPIDMVAVAASRTVQVTFTGHFVPEERVTGTVPHEVYLQNDAATLRFNGSLPLGVATRCARLIGTSPLDAAVDACRATLDNAGPEQLPSARAAASALALRAAGLCATTTGSTAVLWNQPAERLMREALFLLVFGSRPAIRADLLDRLHAS</sequence>
<gene>
    <name evidence="2" type="ordered locus">Strop_2807</name>
</gene>
<dbReference type="Gene3D" id="2.40.110.10">
    <property type="entry name" value="Butyryl-CoA Dehydrogenase, subunit A, domain 2"/>
    <property type="match status" value="1"/>
</dbReference>
<accession>A4X8P8</accession>
<dbReference type="EMBL" id="CP000667">
    <property type="protein sequence ID" value="ABP55248.1"/>
    <property type="molecule type" value="Genomic_DNA"/>
</dbReference>
<dbReference type="Gene3D" id="1.10.540.10">
    <property type="entry name" value="Acyl-CoA dehydrogenase/oxidase, N-terminal domain"/>
    <property type="match status" value="1"/>
</dbReference>
<dbReference type="PANTHER" id="PTHR43884:SF12">
    <property type="entry name" value="ISOVALERYL-COA DEHYDROGENASE, MITOCHONDRIAL-RELATED"/>
    <property type="match status" value="1"/>
</dbReference>
<dbReference type="InterPro" id="IPR013786">
    <property type="entry name" value="AcylCoA_DH/ox_N"/>
</dbReference>
<keyword evidence="3" id="KW-1185">Reference proteome</keyword>
<dbReference type="InterPro" id="IPR009100">
    <property type="entry name" value="AcylCoA_DH/oxidase_NM_dom_sf"/>
</dbReference>
<feature type="domain" description="Acyl-CoA dehydrogenase/oxidase N-terminal" evidence="1">
    <location>
        <begin position="7"/>
        <end position="112"/>
    </location>
</feature>
<organism evidence="2 3">
    <name type="scientific">Salinispora tropica (strain ATCC BAA-916 / DSM 44818 / JCM 13857 / NBRC 105044 / CNB-440)</name>
    <dbReference type="NCBI Taxonomy" id="369723"/>
    <lineage>
        <taxon>Bacteria</taxon>
        <taxon>Bacillati</taxon>
        <taxon>Actinomycetota</taxon>
        <taxon>Actinomycetes</taxon>
        <taxon>Micromonosporales</taxon>
        <taxon>Micromonosporaceae</taxon>
        <taxon>Salinispora</taxon>
    </lineage>
</organism>
<reference evidence="3" key="1">
    <citation type="journal article" date="2007" name="Proc. Natl. Acad. Sci. U.S.A.">
        <title>Genome sequencing reveals complex secondary metabolome in the marine actinomycete Salinispora tropica.</title>
        <authorList>
            <person name="Udwary D.W."/>
            <person name="Zeigler L."/>
            <person name="Asolkar R.N."/>
            <person name="Singan V."/>
            <person name="Lapidus A."/>
            <person name="Fenical W."/>
            <person name="Jensen P.R."/>
            <person name="Moore B.S."/>
        </authorList>
    </citation>
    <scope>NUCLEOTIDE SEQUENCE [LARGE SCALE GENOMIC DNA]</scope>
    <source>
        <strain evidence="3">ATCC BAA-916 / DSM 44818 / CNB-440</strain>
    </source>
</reference>
<name>A4X8P8_SALTO</name>
<dbReference type="RefSeq" id="WP_012014029.1">
    <property type="nucleotide sequence ID" value="NC_009380.1"/>
</dbReference>
<dbReference type="InterPro" id="IPR046373">
    <property type="entry name" value="Acyl-CoA_Oxase/DH_mid-dom_sf"/>
</dbReference>
<evidence type="ECO:0000313" key="2">
    <source>
        <dbReference type="EMBL" id="ABP55248.1"/>
    </source>
</evidence>
<dbReference type="InterPro" id="IPR037069">
    <property type="entry name" value="AcylCoA_DH/ox_N_sf"/>
</dbReference>